<dbReference type="SUPFAM" id="SSF48452">
    <property type="entry name" value="TPR-like"/>
    <property type="match status" value="1"/>
</dbReference>
<dbReference type="GO" id="GO:0004222">
    <property type="term" value="F:metalloendopeptidase activity"/>
    <property type="evidence" value="ECO:0007669"/>
    <property type="project" value="InterPro"/>
</dbReference>
<dbReference type="Pfam" id="PF14559">
    <property type="entry name" value="TPR_19"/>
    <property type="match status" value="1"/>
</dbReference>
<feature type="domain" description="Peptidase M48" evidence="8">
    <location>
        <begin position="67"/>
        <end position="257"/>
    </location>
</feature>
<dbReference type="Gene3D" id="3.30.2010.10">
    <property type="entry name" value="Metalloproteases ('zincins'), catalytic domain"/>
    <property type="match status" value="1"/>
</dbReference>
<keyword evidence="6" id="KW-0482">Metalloprotease</keyword>
<dbReference type="OrthoDB" id="9810445at2"/>
<dbReference type="Proteomes" id="UP000002191">
    <property type="component" value="Chromosome"/>
</dbReference>
<evidence type="ECO:0000313" key="10">
    <source>
        <dbReference type="Proteomes" id="UP000002191"/>
    </source>
</evidence>
<dbReference type="InterPro" id="IPR019734">
    <property type="entry name" value="TPR_rpt"/>
</dbReference>
<dbReference type="PANTHER" id="PTHR22726:SF1">
    <property type="entry name" value="METALLOENDOPEPTIDASE OMA1, MITOCHONDRIAL"/>
    <property type="match status" value="1"/>
</dbReference>
<evidence type="ECO:0000256" key="3">
    <source>
        <dbReference type="ARBA" id="ARBA00022723"/>
    </source>
</evidence>
<dbReference type="InterPro" id="IPR011990">
    <property type="entry name" value="TPR-like_helical_dom_sf"/>
</dbReference>
<dbReference type="HOGENOM" id="CLU_030556_2_0_7"/>
<comment type="cofactor">
    <cofactor evidence="1">
        <name>Zn(2+)</name>
        <dbReference type="ChEBI" id="CHEBI:29105"/>
    </cofactor>
</comment>
<dbReference type="PROSITE" id="PS50005">
    <property type="entry name" value="TPR"/>
    <property type="match status" value="1"/>
</dbReference>
<evidence type="ECO:0000256" key="7">
    <source>
        <dbReference type="PROSITE-ProRule" id="PRU00339"/>
    </source>
</evidence>
<keyword evidence="10" id="KW-1185">Reference proteome</keyword>
<dbReference type="EMBL" id="CP002431">
    <property type="protein sequence ID" value="ADU61892.1"/>
    <property type="molecule type" value="Genomic_DNA"/>
</dbReference>
<dbReference type="RefSeq" id="WP_013513823.1">
    <property type="nucleotide sequence ID" value="NC_014844.1"/>
</dbReference>
<evidence type="ECO:0000256" key="5">
    <source>
        <dbReference type="ARBA" id="ARBA00022833"/>
    </source>
</evidence>
<evidence type="ECO:0000313" key="9">
    <source>
        <dbReference type="EMBL" id="ADU61892.1"/>
    </source>
</evidence>
<keyword evidence="5" id="KW-0862">Zinc</keyword>
<protein>
    <submittedName>
        <fullName evidence="9">Peptidase M48 Ste24p</fullName>
    </submittedName>
</protein>
<proteinExistence type="predicted"/>
<dbReference type="STRING" id="643562.Daes_0875"/>
<dbReference type="PANTHER" id="PTHR22726">
    <property type="entry name" value="METALLOENDOPEPTIDASE OMA1"/>
    <property type="match status" value="1"/>
</dbReference>
<evidence type="ECO:0000256" key="4">
    <source>
        <dbReference type="ARBA" id="ARBA00022801"/>
    </source>
</evidence>
<dbReference type="CDD" id="cd07333">
    <property type="entry name" value="M48C_bepA_like"/>
    <property type="match status" value="1"/>
</dbReference>
<dbReference type="GO" id="GO:0016020">
    <property type="term" value="C:membrane"/>
    <property type="evidence" value="ECO:0007669"/>
    <property type="project" value="TreeGrafter"/>
</dbReference>
<dbReference type="GO" id="GO:0051603">
    <property type="term" value="P:proteolysis involved in protein catabolic process"/>
    <property type="evidence" value="ECO:0007669"/>
    <property type="project" value="TreeGrafter"/>
</dbReference>
<organism evidence="9 10">
    <name type="scientific">Pseudodesulfovibrio aespoeensis (strain ATCC 700646 / DSM 10631 / Aspo-2)</name>
    <name type="common">Desulfovibrio aespoeensis</name>
    <dbReference type="NCBI Taxonomy" id="643562"/>
    <lineage>
        <taxon>Bacteria</taxon>
        <taxon>Pseudomonadati</taxon>
        <taxon>Thermodesulfobacteriota</taxon>
        <taxon>Desulfovibrionia</taxon>
        <taxon>Desulfovibrionales</taxon>
        <taxon>Desulfovibrionaceae</taxon>
    </lineage>
</organism>
<keyword evidence="2" id="KW-0645">Protease</keyword>
<evidence type="ECO:0000259" key="8">
    <source>
        <dbReference type="Pfam" id="PF01435"/>
    </source>
</evidence>
<dbReference type="eggNOG" id="COG4783">
    <property type="taxonomic scope" value="Bacteria"/>
</dbReference>
<dbReference type="SMART" id="SM00028">
    <property type="entry name" value="TPR"/>
    <property type="match status" value="3"/>
</dbReference>
<gene>
    <name evidence="9" type="ordered locus">Daes_0875</name>
</gene>
<reference evidence="9 10" key="2">
    <citation type="journal article" date="2014" name="Genome Announc.">
        <title>Complete Genome Sequence of the Subsurface, Mesophilic Sulfate-Reducing Bacterium Desulfovibrio aespoeensis Aspo-2.</title>
        <authorList>
            <person name="Pedersen K."/>
            <person name="Bengtsson A."/>
            <person name="Edlund J."/>
            <person name="Rabe L."/>
            <person name="Hazen T."/>
            <person name="Chakraborty R."/>
            <person name="Goodwin L."/>
            <person name="Shapiro N."/>
        </authorList>
    </citation>
    <scope>NUCLEOTIDE SEQUENCE [LARGE SCALE GENOMIC DNA]</scope>
    <source>
        <strain evidence="10">ATCC 700646 / DSM 10631 / Aspo-2</strain>
    </source>
</reference>
<accession>E6VRG3</accession>
<name>E6VRG3_PSEA9</name>
<dbReference type="InterPro" id="IPR051156">
    <property type="entry name" value="Mito/Outer_Membr_Metalloprot"/>
</dbReference>
<sequence precursor="true">MPRRRLSIFPALIAALALVLTPMVQARAGLLPEGKLTIRQENEMGRNFDRIVRAQMPMVGDTYITEYVDKLVQQVVAAKEPMPFRIRSAVIANPALNAFAIPGGFIYIFTGLIQDVTSESQLVGVIAHELAHVSQRHVASRIEKQGKVALLSMAGLLAGVFLGVAGNNSAAKVGQALMVGSQGAAVAAMLNYSQEDEREADQVGLNSMVKAGFNPKGMPDTFEIMLKNRWFDSGSQMPTYLSTHPGLSERITYLNDRIKRMPEAFSERKDDNTMLHKVQMLVRAKMSPATTALAYWNNKNIRDYTPEDYVGRGIVQERLKDRDKARASFEQALQQDGEDPIIAREAGIFYFKTGEHDKSIRYLQKAVIKNPRDALALFYMARLQAEAKEYGQAAANMNKVLTLVPEDSEVYEHLGMILGESGDTFGGNLNLGYAALYSNNLRKARYHYGQASASVQPEAQTDAQKEELKTLLAAIDEREKGPQ</sequence>
<reference evidence="10" key="1">
    <citation type="submission" date="2010-12" db="EMBL/GenBank/DDBJ databases">
        <title>Complete sequence of Desulfovibrio aespoeensis Aspo-2.</title>
        <authorList>
            <consortium name="US DOE Joint Genome Institute"/>
            <person name="Lucas S."/>
            <person name="Copeland A."/>
            <person name="Lapidus A."/>
            <person name="Cheng J.-F."/>
            <person name="Goodwin L."/>
            <person name="Pitluck S."/>
            <person name="Chertkov O."/>
            <person name="Misra M."/>
            <person name="Detter J.C."/>
            <person name="Han C."/>
            <person name="Tapia R."/>
            <person name="Land M."/>
            <person name="Hauser L."/>
            <person name="Kyrpides N."/>
            <person name="Ivanova N."/>
            <person name="Ovchinnikova G."/>
            <person name="Pedersen K."/>
            <person name="Jagevall S."/>
            <person name="Hazen T."/>
            <person name="Woyke T."/>
        </authorList>
    </citation>
    <scope>NUCLEOTIDE SEQUENCE [LARGE SCALE GENOMIC DNA]</scope>
    <source>
        <strain evidence="10">ATCC 700646 / DSM 10631 / Aspo-2</strain>
    </source>
</reference>
<dbReference type="Gene3D" id="1.25.40.10">
    <property type="entry name" value="Tetratricopeptide repeat domain"/>
    <property type="match status" value="1"/>
</dbReference>
<dbReference type="InterPro" id="IPR001915">
    <property type="entry name" value="Peptidase_M48"/>
</dbReference>
<evidence type="ECO:0000256" key="1">
    <source>
        <dbReference type="ARBA" id="ARBA00001947"/>
    </source>
</evidence>
<dbReference type="Pfam" id="PF01435">
    <property type="entry name" value="Peptidase_M48"/>
    <property type="match status" value="1"/>
</dbReference>
<feature type="repeat" description="TPR" evidence="7">
    <location>
        <begin position="340"/>
        <end position="373"/>
    </location>
</feature>
<evidence type="ECO:0000256" key="2">
    <source>
        <dbReference type="ARBA" id="ARBA00022670"/>
    </source>
</evidence>
<evidence type="ECO:0000256" key="6">
    <source>
        <dbReference type="ARBA" id="ARBA00023049"/>
    </source>
</evidence>
<keyword evidence="7" id="KW-0802">TPR repeat</keyword>
<dbReference type="GO" id="GO:0046872">
    <property type="term" value="F:metal ion binding"/>
    <property type="evidence" value="ECO:0007669"/>
    <property type="project" value="UniProtKB-KW"/>
</dbReference>
<keyword evidence="3" id="KW-0479">Metal-binding</keyword>
<keyword evidence="4" id="KW-0378">Hydrolase</keyword>
<dbReference type="AlphaFoldDB" id="E6VRG3"/>
<dbReference type="KEGG" id="das:Daes_0875"/>